<evidence type="ECO:0000256" key="5">
    <source>
        <dbReference type="SAM" id="MobiDB-lite"/>
    </source>
</evidence>
<evidence type="ECO:0000313" key="8">
    <source>
        <dbReference type="RefSeq" id="XP_020836216.1"/>
    </source>
</evidence>
<protein>
    <recommendedName>
        <fullName evidence="4">60S ribosomal protein L21</fullName>
    </recommendedName>
</protein>
<evidence type="ECO:0000256" key="3">
    <source>
        <dbReference type="ARBA" id="ARBA00023274"/>
    </source>
</evidence>
<dbReference type="Gene3D" id="2.30.30.70">
    <property type="entry name" value="Ribosomal protein L21"/>
    <property type="match status" value="1"/>
</dbReference>
<name>A0A6P5JWF0_PHACI</name>
<feature type="compositionally biased region" description="Basic and acidic residues" evidence="5">
    <location>
        <begin position="70"/>
        <end position="92"/>
    </location>
</feature>
<proteinExistence type="inferred from homology"/>
<dbReference type="InterPro" id="IPR001147">
    <property type="entry name" value="Ribosomal_eL21"/>
</dbReference>
<evidence type="ECO:0000256" key="2">
    <source>
        <dbReference type="ARBA" id="ARBA00022980"/>
    </source>
</evidence>
<dbReference type="InterPro" id="IPR008991">
    <property type="entry name" value="Translation_prot_SH3-like_sf"/>
</dbReference>
<dbReference type="FunFam" id="2.30.30.70:FF:000001">
    <property type="entry name" value="60S ribosomal protein L21"/>
    <property type="match status" value="1"/>
</dbReference>
<evidence type="ECO:0000313" key="7">
    <source>
        <dbReference type="Proteomes" id="UP000515140"/>
    </source>
</evidence>
<dbReference type="SUPFAM" id="SSF50104">
    <property type="entry name" value="Translation proteins SH3-like domain"/>
    <property type="match status" value="1"/>
</dbReference>
<accession>A0A6P5JWF0</accession>
<keyword evidence="7" id="KW-1185">Reference proteome</keyword>
<feature type="region of interest" description="Disordered" evidence="5">
    <location>
        <begin position="69"/>
        <end position="92"/>
    </location>
</feature>
<dbReference type="Pfam" id="PF17981">
    <property type="entry name" value="ADD_ATRX"/>
    <property type="match status" value="1"/>
</dbReference>
<dbReference type="InterPro" id="IPR036948">
    <property type="entry name" value="Ribosomal_eL21_sf"/>
</dbReference>
<keyword evidence="2" id="KW-0689">Ribosomal protein</keyword>
<organism evidence="7 8">
    <name type="scientific">Phascolarctos cinereus</name>
    <name type="common">Koala</name>
    <dbReference type="NCBI Taxonomy" id="38626"/>
    <lineage>
        <taxon>Eukaryota</taxon>
        <taxon>Metazoa</taxon>
        <taxon>Chordata</taxon>
        <taxon>Craniata</taxon>
        <taxon>Vertebrata</taxon>
        <taxon>Euteleostomi</taxon>
        <taxon>Mammalia</taxon>
        <taxon>Metatheria</taxon>
        <taxon>Diprotodontia</taxon>
        <taxon>Phascolarctidae</taxon>
        <taxon>Phascolarctos</taxon>
    </lineage>
</organism>
<dbReference type="InParanoid" id="A0A6P5JWF0"/>
<dbReference type="InterPro" id="IPR041430">
    <property type="entry name" value="ADD_ATRX"/>
</dbReference>
<dbReference type="GO" id="GO:0006412">
    <property type="term" value="P:translation"/>
    <property type="evidence" value="ECO:0007669"/>
    <property type="project" value="InterPro"/>
</dbReference>
<dbReference type="RefSeq" id="XP_020836216.1">
    <property type="nucleotide sequence ID" value="XM_020980557.1"/>
</dbReference>
<reference evidence="8" key="1">
    <citation type="submission" date="2025-08" db="UniProtKB">
        <authorList>
            <consortium name="RefSeq"/>
        </authorList>
    </citation>
    <scope>IDENTIFICATION</scope>
    <source>
        <tissue evidence="8">Spleen</tissue>
    </source>
</reference>
<dbReference type="KEGG" id="pcw:110204314"/>
<gene>
    <name evidence="8" type="primary">LOC110204314</name>
</gene>
<evidence type="ECO:0000256" key="1">
    <source>
        <dbReference type="ARBA" id="ARBA00008427"/>
    </source>
</evidence>
<feature type="domain" description="ATRX ADD" evidence="6">
    <location>
        <begin position="134"/>
        <end position="159"/>
    </location>
</feature>
<keyword evidence="3" id="KW-0687">Ribonucleoprotein</keyword>
<dbReference type="GO" id="GO:0003735">
    <property type="term" value="F:structural constituent of ribosome"/>
    <property type="evidence" value="ECO:0007669"/>
    <property type="project" value="InterPro"/>
</dbReference>
<evidence type="ECO:0000256" key="4">
    <source>
        <dbReference type="ARBA" id="ARBA00035327"/>
    </source>
</evidence>
<evidence type="ECO:0000259" key="6">
    <source>
        <dbReference type="Pfam" id="PF17981"/>
    </source>
</evidence>
<dbReference type="GO" id="GO:0005840">
    <property type="term" value="C:ribosome"/>
    <property type="evidence" value="ECO:0007669"/>
    <property type="project" value="UniProtKB-KW"/>
</dbReference>
<dbReference type="GO" id="GO:1990904">
    <property type="term" value="C:ribonucleoprotein complex"/>
    <property type="evidence" value="ECO:0007669"/>
    <property type="project" value="UniProtKB-KW"/>
</dbReference>
<comment type="similarity">
    <text evidence="1">Belongs to the eukaryotic ribosomal protein eL21 family.</text>
</comment>
<dbReference type="AlphaFoldDB" id="A0A6P5JWF0"/>
<dbReference type="Pfam" id="PF01157">
    <property type="entry name" value="Ribosomal_L21e"/>
    <property type="match status" value="1"/>
</dbReference>
<sequence>MPQKCYHGKTRRVYNGTQHTVGIVVKKQVKGKILAKRINVRIEHIKHSKSRDSFLKQMKTRATQWSFTLDNRRGEGGGHSEELEPLKPSSSERKLEVVEHIDSGDGQFVDESINKFQSDKNSNNLVMESFSEGERLHRIVSCTACGQQVNHFQKDSIYSILH</sequence>
<dbReference type="PANTHER" id="PTHR20981">
    <property type="entry name" value="60S RIBOSOMAL PROTEIN L21"/>
    <property type="match status" value="1"/>
</dbReference>
<dbReference type="Proteomes" id="UP000515140">
    <property type="component" value="Unplaced"/>
</dbReference>
<dbReference type="GeneID" id="110204314"/>